<sequence length="113" mass="12490">MATYSSCARKLLVVYYLFIISSCRIFNSSYGRDLNPDFRVKAINLGGWLLTEGWIKPSLFDGIPNKDFLDGTGLQFKSVTMGKYLCAELGGGTIIVANFTDATGWETFKVGIL</sequence>
<dbReference type="Proteomes" id="UP000222542">
    <property type="component" value="Unassembled WGS sequence"/>
</dbReference>
<dbReference type="GO" id="GO:0051015">
    <property type="term" value="F:actin filament binding"/>
    <property type="evidence" value="ECO:0007669"/>
    <property type="project" value="InterPro"/>
</dbReference>
<gene>
    <name evidence="2" type="ORF">T459_16013</name>
</gene>
<accession>A0A2G2Z7T0</accession>
<organism evidence="2 3">
    <name type="scientific">Capsicum annuum</name>
    <name type="common">Capsicum pepper</name>
    <dbReference type="NCBI Taxonomy" id="4072"/>
    <lineage>
        <taxon>Eukaryota</taxon>
        <taxon>Viridiplantae</taxon>
        <taxon>Streptophyta</taxon>
        <taxon>Embryophyta</taxon>
        <taxon>Tracheophyta</taxon>
        <taxon>Spermatophyta</taxon>
        <taxon>Magnoliopsida</taxon>
        <taxon>eudicotyledons</taxon>
        <taxon>Gunneridae</taxon>
        <taxon>Pentapetalae</taxon>
        <taxon>asterids</taxon>
        <taxon>lamiids</taxon>
        <taxon>Solanales</taxon>
        <taxon>Solanaceae</taxon>
        <taxon>Solanoideae</taxon>
        <taxon>Capsiceae</taxon>
        <taxon>Capsicum</taxon>
    </lineage>
</organism>
<evidence type="ECO:0000313" key="3">
    <source>
        <dbReference type="Proteomes" id="UP000222542"/>
    </source>
</evidence>
<reference evidence="2 3" key="2">
    <citation type="journal article" date="2017" name="Genome Biol.">
        <title>New reference genome sequences of hot pepper reveal the massive evolution of plant disease-resistance genes by retroduplication.</title>
        <authorList>
            <person name="Kim S."/>
            <person name="Park J."/>
            <person name="Yeom S.I."/>
            <person name="Kim Y.M."/>
            <person name="Seo E."/>
            <person name="Kim K.T."/>
            <person name="Kim M.S."/>
            <person name="Lee J.M."/>
            <person name="Cheong K."/>
            <person name="Shin H.S."/>
            <person name="Kim S.B."/>
            <person name="Han K."/>
            <person name="Lee J."/>
            <person name="Park M."/>
            <person name="Lee H.A."/>
            <person name="Lee H.Y."/>
            <person name="Lee Y."/>
            <person name="Oh S."/>
            <person name="Lee J.H."/>
            <person name="Choi E."/>
            <person name="Choi E."/>
            <person name="Lee S.E."/>
            <person name="Jeon J."/>
            <person name="Kim H."/>
            <person name="Choi G."/>
            <person name="Song H."/>
            <person name="Lee J."/>
            <person name="Lee S.C."/>
            <person name="Kwon J.K."/>
            <person name="Lee H.Y."/>
            <person name="Koo N."/>
            <person name="Hong Y."/>
            <person name="Kim R.W."/>
            <person name="Kang W.H."/>
            <person name="Huh J.H."/>
            <person name="Kang B.C."/>
            <person name="Yang T.J."/>
            <person name="Lee Y.H."/>
            <person name="Bennetzen J.L."/>
            <person name="Choi D."/>
        </authorList>
    </citation>
    <scope>NUCLEOTIDE SEQUENCE [LARGE SCALE GENOMIC DNA]</scope>
    <source>
        <strain evidence="3">cv. CM334</strain>
    </source>
</reference>
<evidence type="ECO:0000259" key="1">
    <source>
        <dbReference type="Pfam" id="PF25490"/>
    </source>
</evidence>
<dbReference type="AlphaFoldDB" id="A0A2G2Z7T0"/>
<dbReference type="EMBL" id="AYRZ02000006">
    <property type="protein sequence ID" value="PHT77961.1"/>
    <property type="molecule type" value="Genomic_DNA"/>
</dbReference>
<dbReference type="PANTHER" id="PTHR10551">
    <property type="entry name" value="FASCIN"/>
    <property type="match status" value="1"/>
</dbReference>
<dbReference type="InterPro" id="IPR057232">
    <property type="entry name" value="DUF7910"/>
</dbReference>
<dbReference type="Gramene" id="PHT77961">
    <property type="protein sequence ID" value="PHT77961"/>
    <property type="gene ID" value="T459_16013"/>
</dbReference>
<dbReference type="GO" id="GO:0007015">
    <property type="term" value="P:actin filament organization"/>
    <property type="evidence" value="ECO:0007669"/>
    <property type="project" value="InterPro"/>
</dbReference>
<feature type="domain" description="DUF7910" evidence="1">
    <location>
        <begin position="65"/>
        <end position="110"/>
    </location>
</feature>
<dbReference type="PANTHER" id="PTHR10551:SF14">
    <property type="entry name" value="CELLULASE CONTAINING PROTEIN, EXPRESSED"/>
    <property type="match status" value="1"/>
</dbReference>
<reference evidence="2 3" key="1">
    <citation type="journal article" date="2014" name="Nat. Genet.">
        <title>Genome sequence of the hot pepper provides insights into the evolution of pungency in Capsicum species.</title>
        <authorList>
            <person name="Kim S."/>
            <person name="Park M."/>
            <person name="Yeom S.I."/>
            <person name="Kim Y.M."/>
            <person name="Lee J.M."/>
            <person name="Lee H.A."/>
            <person name="Seo E."/>
            <person name="Choi J."/>
            <person name="Cheong K."/>
            <person name="Kim K.T."/>
            <person name="Jung K."/>
            <person name="Lee G.W."/>
            <person name="Oh S.K."/>
            <person name="Bae C."/>
            <person name="Kim S.B."/>
            <person name="Lee H.Y."/>
            <person name="Kim S.Y."/>
            <person name="Kim M.S."/>
            <person name="Kang B.C."/>
            <person name="Jo Y.D."/>
            <person name="Yang H.B."/>
            <person name="Jeong H.J."/>
            <person name="Kang W.H."/>
            <person name="Kwon J.K."/>
            <person name="Shin C."/>
            <person name="Lim J.Y."/>
            <person name="Park J.H."/>
            <person name="Huh J.H."/>
            <person name="Kim J.S."/>
            <person name="Kim B.D."/>
            <person name="Cohen O."/>
            <person name="Paran I."/>
            <person name="Suh M.C."/>
            <person name="Lee S.B."/>
            <person name="Kim Y.K."/>
            <person name="Shin Y."/>
            <person name="Noh S.J."/>
            <person name="Park J."/>
            <person name="Seo Y.S."/>
            <person name="Kwon S.Y."/>
            <person name="Kim H.A."/>
            <person name="Park J.M."/>
            <person name="Kim H.J."/>
            <person name="Choi S.B."/>
            <person name="Bosland P.W."/>
            <person name="Reeves G."/>
            <person name="Jo S.H."/>
            <person name="Lee B.W."/>
            <person name="Cho H.T."/>
            <person name="Choi H.S."/>
            <person name="Lee M.S."/>
            <person name="Yu Y."/>
            <person name="Do Choi Y."/>
            <person name="Park B.S."/>
            <person name="van Deynze A."/>
            <person name="Ashrafi H."/>
            <person name="Hill T."/>
            <person name="Kim W.T."/>
            <person name="Pai H.S."/>
            <person name="Ahn H.K."/>
            <person name="Yeam I."/>
            <person name="Giovannoni J.J."/>
            <person name="Rose J.K."/>
            <person name="Sorensen I."/>
            <person name="Lee S.J."/>
            <person name="Kim R.W."/>
            <person name="Choi I.Y."/>
            <person name="Choi B.S."/>
            <person name="Lim J.S."/>
            <person name="Lee Y.H."/>
            <person name="Choi D."/>
        </authorList>
    </citation>
    <scope>NUCLEOTIDE SEQUENCE [LARGE SCALE GENOMIC DNA]</scope>
    <source>
        <strain evidence="3">cv. CM334</strain>
    </source>
</reference>
<dbReference type="STRING" id="4072.A0A2G2Z7T0"/>
<dbReference type="Gene3D" id="3.20.20.80">
    <property type="entry name" value="Glycosidases"/>
    <property type="match status" value="1"/>
</dbReference>
<dbReference type="InterPro" id="IPR017853">
    <property type="entry name" value="GH"/>
</dbReference>
<evidence type="ECO:0000313" key="2">
    <source>
        <dbReference type="EMBL" id="PHT77961.1"/>
    </source>
</evidence>
<dbReference type="Pfam" id="PF25490">
    <property type="entry name" value="DUF7910"/>
    <property type="match status" value="1"/>
</dbReference>
<keyword evidence="3" id="KW-1185">Reference proteome</keyword>
<comment type="caution">
    <text evidence="2">The sequence shown here is derived from an EMBL/GenBank/DDBJ whole genome shotgun (WGS) entry which is preliminary data.</text>
</comment>
<dbReference type="SUPFAM" id="SSF51445">
    <property type="entry name" value="(Trans)glycosidases"/>
    <property type="match status" value="1"/>
</dbReference>
<protein>
    <recommendedName>
        <fullName evidence="1">DUF7910 domain-containing protein</fullName>
    </recommendedName>
</protein>
<name>A0A2G2Z7T0_CAPAN</name>
<proteinExistence type="predicted"/>
<dbReference type="InterPro" id="IPR010431">
    <property type="entry name" value="Fascin"/>
</dbReference>